<comment type="similarity">
    <text evidence="1">Belongs to the short-chain dehydrogenases/reductases (SDR) family.</text>
</comment>
<evidence type="ECO:0000313" key="4">
    <source>
        <dbReference type="EMBL" id="MEW9855359.1"/>
    </source>
</evidence>
<organism evidence="4 5">
    <name type="scientific">Novosphingobium rhizovicinum</name>
    <dbReference type="NCBI Taxonomy" id="3228928"/>
    <lineage>
        <taxon>Bacteria</taxon>
        <taxon>Pseudomonadati</taxon>
        <taxon>Pseudomonadota</taxon>
        <taxon>Alphaproteobacteria</taxon>
        <taxon>Sphingomonadales</taxon>
        <taxon>Sphingomonadaceae</taxon>
        <taxon>Novosphingobium</taxon>
    </lineage>
</organism>
<dbReference type="InterPro" id="IPR057326">
    <property type="entry name" value="KR_dom"/>
</dbReference>
<dbReference type="PANTHER" id="PTHR44196">
    <property type="entry name" value="DEHYDROGENASE/REDUCTASE SDR FAMILY MEMBER 7B"/>
    <property type="match status" value="1"/>
</dbReference>
<dbReference type="EMBL" id="JBFNXR010000031">
    <property type="protein sequence ID" value="MEW9855359.1"/>
    <property type="molecule type" value="Genomic_DNA"/>
</dbReference>
<dbReference type="Proteomes" id="UP001556118">
    <property type="component" value="Unassembled WGS sequence"/>
</dbReference>
<evidence type="ECO:0000313" key="5">
    <source>
        <dbReference type="Proteomes" id="UP001556118"/>
    </source>
</evidence>
<dbReference type="Pfam" id="PF00106">
    <property type="entry name" value="adh_short"/>
    <property type="match status" value="1"/>
</dbReference>
<evidence type="ECO:0000256" key="2">
    <source>
        <dbReference type="ARBA" id="ARBA00023002"/>
    </source>
</evidence>
<keyword evidence="5" id="KW-1185">Reference proteome</keyword>
<feature type="domain" description="Ketoreductase" evidence="3">
    <location>
        <begin position="11"/>
        <end position="187"/>
    </location>
</feature>
<dbReference type="InterPro" id="IPR020904">
    <property type="entry name" value="Sc_DH/Rdtase_CS"/>
</dbReference>
<dbReference type="RefSeq" id="WP_367772780.1">
    <property type="nucleotide sequence ID" value="NZ_JBFNXR010000031.1"/>
</dbReference>
<gene>
    <name evidence="4" type="ORF">ABUH87_09275</name>
</gene>
<comment type="caution">
    <text evidence="4">The sequence shown here is derived from an EMBL/GenBank/DDBJ whole genome shotgun (WGS) entry which is preliminary data.</text>
</comment>
<dbReference type="SMART" id="SM00822">
    <property type="entry name" value="PKS_KR"/>
    <property type="match status" value="1"/>
</dbReference>
<dbReference type="EC" id="1.-.-.-" evidence="4"/>
<keyword evidence="2 4" id="KW-0560">Oxidoreductase</keyword>
<dbReference type="Gene3D" id="3.40.50.720">
    <property type="entry name" value="NAD(P)-binding Rossmann-like Domain"/>
    <property type="match status" value="1"/>
</dbReference>
<dbReference type="PROSITE" id="PS00061">
    <property type="entry name" value="ADH_SHORT"/>
    <property type="match status" value="1"/>
</dbReference>
<proteinExistence type="inferred from homology"/>
<accession>A0ABV3RCF5</accession>
<name>A0ABV3RCF5_9SPHN</name>
<dbReference type="GO" id="GO:0016491">
    <property type="term" value="F:oxidoreductase activity"/>
    <property type="evidence" value="ECO:0007669"/>
    <property type="project" value="UniProtKB-KW"/>
</dbReference>
<dbReference type="PANTHER" id="PTHR44196:SF2">
    <property type="entry name" value="SHORT-CHAIN DEHYDROGENASE-RELATED"/>
    <property type="match status" value="1"/>
</dbReference>
<sequence length="264" mass="28059">MGKPKIDALSGLVVVTGASSGIGLELARRAAEDGVSLLLVADRDLSEGEAAARTAGARDVETLLCDLATDEGVQHVMDAIADRPVAALFANAGQGLGEAFLDQDWQAARKVIDTNIVGTTHLIHEVGRAMRARNEGRILVTGSIAGHMPGAFQLVYNSTKAFLNNFCIGLASELKETSVVVTCLEPGPTDTEFFERANLMDTRVGKSEKADPVKVARDGYSAMLAGDDDIVSGFMNKVQAVFGDILPNDLVAQMHRKLAVPKRR</sequence>
<evidence type="ECO:0000256" key="1">
    <source>
        <dbReference type="ARBA" id="ARBA00006484"/>
    </source>
</evidence>
<dbReference type="InterPro" id="IPR002347">
    <property type="entry name" value="SDR_fam"/>
</dbReference>
<dbReference type="InterPro" id="IPR036291">
    <property type="entry name" value="NAD(P)-bd_dom_sf"/>
</dbReference>
<protein>
    <submittedName>
        <fullName evidence="4">SDR family NAD(P)-dependent oxidoreductase</fullName>
        <ecNumber evidence="4">1.-.-.-</ecNumber>
    </submittedName>
</protein>
<dbReference type="SUPFAM" id="SSF51735">
    <property type="entry name" value="NAD(P)-binding Rossmann-fold domains"/>
    <property type="match status" value="1"/>
</dbReference>
<dbReference type="PRINTS" id="PR00081">
    <property type="entry name" value="GDHRDH"/>
</dbReference>
<dbReference type="CDD" id="cd05233">
    <property type="entry name" value="SDR_c"/>
    <property type="match status" value="1"/>
</dbReference>
<evidence type="ECO:0000259" key="3">
    <source>
        <dbReference type="SMART" id="SM00822"/>
    </source>
</evidence>
<reference evidence="4 5" key="1">
    <citation type="submission" date="2024-06" db="EMBL/GenBank/DDBJ databases">
        <title>Novosphingobium rhizovicinus M1R2S20.</title>
        <authorList>
            <person name="Sun J.-Q."/>
        </authorList>
    </citation>
    <scope>NUCLEOTIDE SEQUENCE [LARGE SCALE GENOMIC DNA]</scope>
    <source>
        <strain evidence="4 5">M1R2S20</strain>
    </source>
</reference>